<dbReference type="EMBL" id="JADBJN010000002">
    <property type="protein sequence ID" value="KAG5678762.1"/>
    <property type="molecule type" value="Genomic_DNA"/>
</dbReference>
<reference evidence="2" key="1">
    <citation type="submission" date="2021-03" db="EMBL/GenBank/DDBJ databases">
        <title>Chromosome level genome of the anhydrobiotic midge Polypedilum vanderplanki.</title>
        <authorList>
            <person name="Yoshida Y."/>
            <person name="Kikawada T."/>
            <person name="Gusev O."/>
        </authorList>
    </citation>
    <scope>NUCLEOTIDE SEQUENCE</scope>
    <source>
        <strain evidence="2">NIAS01</strain>
        <tissue evidence="2">Whole body or cell culture</tissue>
    </source>
</reference>
<comment type="caution">
    <text evidence="2">The sequence shown here is derived from an EMBL/GenBank/DDBJ whole genome shotgun (WGS) entry which is preliminary data.</text>
</comment>
<gene>
    <name evidence="2" type="ORF">PVAND_008406</name>
</gene>
<proteinExistence type="predicted"/>
<dbReference type="Proteomes" id="UP001107558">
    <property type="component" value="Chromosome 2"/>
</dbReference>
<protein>
    <submittedName>
        <fullName evidence="2">Uncharacterized protein</fullName>
    </submittedName>
</protein>
<name>A0A9J6C9N1_POLVA</name>
<dbReference type="AlphaFoldDB" id="A0A9J6C9N1"/>
<dbReference type="OrthoDB" id="7787407at2759"/>
<feature type="coiled-coil region" evidence="1">
    <location>
        <begin position="173"/>
        <end position="200"/>
    </location>
</feature>
<evidence type="ECO:0000313" key="3">
    <source>
        <dbReference type="Proteomes" id="UP001107558"/>
    </source>
</evidence>
<sequence>MNSHRVEKVVFNDRLGYAVVYYHPTTTSGVQLPRCEDICEHRRRQALQPFDDPIDEKFCDEIEAMVRKREREAASKEIENICEKINDLFNEVEEQDLKHRDILNPRVREQIKGKTADQICDIILKDVYNHTNPIYNRIRKQDSFPHKMKYKILSASIRRAQSPPPERLSKKILKENQIEAEKEKEENGNAIKRLEKYMDENVMTEVYGRKYTRLIDKIQDDIKILKRRCTDKIQFK</sequence>
<organism evidence="2 3">
    <name type="scientific">Polypedilum vanderplanki</name>
    <name type="common">Sleeping chironomid midge</name>
    <dbReference type="NCBI Taxonomy" id="319348"/>
    <lineage>
        <taxon>Eukaryota</taxon>
        <taxon>Metazoa</taxon>
        <taxon>Ecdysozoa</taxon>
        <taxon>Arthropoda</taxon>
        <taxon>Hexapoda</taxon>
        <taxon>Insecta</taxon>
        <taxon>Pterygota</taxon>
        <taxon>Neoptera</taxon>
        <taxon>Endopterygota</taxon>
        <taxon>Diptera</taxon>
        <taxon>Nematocera</taxon>
        <taxon>Chironomoidea</taxon>
        <taxon>Chironomidae</taxon>
        <taxon>Chironominae</taxon>
        <taxon>Polypedilum</taxon>
        <taxon>Polypedilum</taxon>
    </lineage>
</organism>
<feature type="coiled-coil region" evidence="1">
    <location>
        <begin position="71"/>
        <end position="98"/>
    </location>
</feature>
<accession>A0A9J6C9N1</accession>
<evidence type="ECO:0000256" key="1">
    <source>
        <dbReference type="SAM" id="Coils"/>
    </source>
</evidence>
<evidence type="ECO:0000313" key="2">
    <source>
        <dbReference type="EMBL" id="KAG5678762.1"/>
    </source>
</evidence>
<keyword evidence="1" id="KW-0175">Coiled coil</keyword>
<keyword evidence="3" id="KW-1185">Reference proteome</keyword>